<sequence>MKAMKPFYFVHPQYGKLRVVVIGGKIYYCLMDVKNIFKKSVQKLYETIADSEGELKNLNIMMMKDMKIKYNLFFENQEMGKEEAEAENVNADINFCDEQLVKDLVDRRVAAEKIAAKWVIGFVKSRLNDAENASLFEANGVDEISDNSLILPINVSYGSGYIMINSEVFD</sequence>
<evidence type="ECO:0000313" key="1">
    <source>
        <dbReference type="EMBL" id="RHH73734.1"/>
    </source>
</evidence>
<proteinExistence type="predicted"/>
<keyword evidence="2" id="KW-0167">Capsid protein</keyword>
<accession>A0A3R6E9E3</accession>
<protein>
    <submittedName>
        <fullName evidence="2">Spore coat protein</fullName>
    </submittedName>
</protein>
<dbReference type="EMBL" id="QRKB01000105">
    <property type="protein sequence ID" value="RHH73765.1"/>
    <property type="molecule type" value="Genomic_DNA"/>
</dbReference>
<name>A0A3R6E9E3_9BACT</name>
<evidence type="ECO:0000313" key="3">
    <source>
        <dbReference type="Proteomes" id="UP000284548"/>
    </source>
</evidence>
<reference evidence="2 3" key="1">
    <citation type="submission" date="2018-08" db="EMBL/GenBank/DDBJ databases">
        <title>A genome reference for cultivated species of the human gut microbiota.</title>
        <authorList>
            <person name="Zou Y."/>
            <person name="Xue W."/>
            <person name="Luo G."/>
        </authorList>
    </citation>
    <scope>NUCLEOTIDE SEQUENCE [LARGE SCALE GENOMIC DNA]</scope>
    <source>
        <strain evidence="2 3">AM16-54</strain>
    </source>
</reference>
<dbReference type="EMBL" id="QRKB01000108">
    <property type="protein sequence ID" value="RHH73734.1"/>
    <property type="molecule type" value="Genomic_DNA"/>
</dbReference>
<dbReference type="Proteomes" id="UP000284548">
    <property type="component" value="Unassembled WGS sequence"/>
</dbReference>
<dbReference type="AlphaFoldDB" id="A0A3R6E9E3"/>
<comment type="caution">
    <text evidence="2">The sequence shown here is derived from an EMBL/GenBank/DDBJ whole genome shotgun (WGS) entry which is preliminary data.</text>
</comment>
<dbReference type="RefSeq" id="WP_118256003.1">
    <property type="nucleotide sequence ID" value="NZ_CP156891.1"/>
</dbReference>
<keyword evidence="2" id="KW-0946">Virion</keyword>
<organism evidence="2 3">
    <name type="scientific">Segatella copri</name>
    <dbReference type="NCBI Taxonomy" id="165179"/>
    <lineage>
        <taxon>Bacteria</taxon>
        <taxon>Pseudomonadati</taxon>
        <taxon>Bacteroidota</taxon>
        <taxon>Bacteroidia</taxon>
        <taxon>Bacteroidales</taxon>
        <taxon>Prevotellaceae</taxon>
        <taxon>Segatella</taxon>
    </lineage>
</organism>
<evidence type="ECO:0000313" key="2">
    <source>
        <dbReference type="EMBL" id="RHH73765.1"/>
    </source>
</evidence>
<gene>
    <name evidence="2" type="ORF">DW192_16370</name>
    <name evidence="1" type="ORF">DW192_16410</name>
</gene>